<dbReference type="GO" id="GO:0070260">
    <property type="term" value="F:5'-tyrosyl-DNA phosphodiesterase activity"/>
    <property type="evidence" value="ECO:0007669"/>
    <property type="project" value="TreeGrafter"/>
</dbReference>
<dbReference type="GO" id="GO:0003697">
    <property type="term" value="F:single-stranded DNA binding"/>
    <property type="evidence" value="ECO:0007669"/>
    <property type="project" value="TreeGrafter"/>
</dbReference>
<dbReference type="RefSeq" id="WP_307246559.1">
    <property type="nucleotide sequence ID" value="NZ_JAUSUZ010000001.1"/>
</dbReference>
<comment type="cofactor">
    <cofactor evidence="1">
        <name>Mn(2+)</name>
        <dbReference type="ChEBI" id="CHEBI:29035"/>
    </cofactor>
</comment>
<gene>
    <name evidence="10" type="ORF">J2S42_007196</name>
</gene>
<reference evidence="10 11" key="1">
    <citation type="submission" date="2023-07" db="EMBL/GenBank/DDBJ databases">
        <title>Sequencing the genomes of 1000 actinobacteria strains.</title>
        <authorList>
            <person name="Klenk H.-P."/>
        </authorList>
    </citation>
    <scope>NUCLEOTIDE SEQUENCE [LARGE SCALE GENOMIC DNA]</scope>
    <source>
        <strain evidence="10 11">DSM 44709</strain>
    </source>
</reference>
<dbReference type="GO" id="GO:0006302">
    <property type="term" value="P:double-strand break repair"/>
    <property type="evidence" value="ECO:0007669"/>
    <property type="project" value="TreeGrafter"/>
</dbReference>
<evidence type="ECO:0000256" key="6">
    <source>
        <dbReference type="ARBA" id="ARBA00022801"/>
    </source>
</evidence>
<dbReference type="InterPro" id="IPR051547">
    <property type="entry name" value="TDP2-like"/>
</dbReference>
<evidence type="ECO:0000256" key="3">
    <source>
        <dbReference type="ARBA" id="ARBA00022722"/>
    </source>
</evidence>
<dbReference type="Pfam" id="PF03372">
    <property type="entry name" value="Exo_endo_phos"/>
    <property type="match status" value="1"/>
</dbReference>
<sequence length="343" mass="36300">MRKRTTLLGAAVAGLIGLLGATMVTLGGGSTATAAEAATVPIKVITWNICGEYTGCPKISTAAEVNGKRNAIRDLINTHQADAILLNETCEWHANSVVQLLNQAAGRQLWTMSFAVVRQLDDGSGGTGYTAWPGKRTRTCGSAGVKAVVTPTTTPHALGMAILTKGPHDETTTYDLPSSTTLWSGTHQLLCVRKTAAETTTGGPVRICASHFTPSNVTNPDQLRVDQANRVATLISSFGDERIVFGGDLNSYPPKSYRTSPVQSATTLQPIYDLMRECEERFTDDTGRDTARWTGGSGKLDYLFARSGGDNPESLTGDCVTGPVTEAAQPNSDHAPVIGAFNL</sequence>
<keyword evidence="7" id="KW-0460">Magnesium</keyword>
<evidence type="ECO:0000256" key="2">
    <source>
        <dbReference type="ARBA" id="ARBA00001946"/>
    </source>
</evidence>
<evidence type="ECO:0000313" key="11">
    <source>
        <dbReference type="Proteomes" id="UP001240236"/>
    </source>
</evidence>
<comment type="cofactor">
    <cofactor evidence="2">
        <name>Mg(2+)</name>
        <dbReference type="ChEBI" id="CHEBI:18420"/>
    </cofactor>
</comment>
<dbReference type="SUPFAM" id="SSF56219">
    <property type="entry name" value="DNase I-like"/>
    <property type="match status" value="1"/>
</dbReference>
<dbReference type="InterPro" id="IPR036691">
    <property type="entry name" value="Endo/exonu/phosph_ase_sf"/>
</dbReference>
<keyword evidence="11" id="KW-1185">Reference proteome</keyword>
<comment type="caution">
    <text evidence="10">The sequence shown here is derived from an EMBL/GenBank/DDBJ whole genome shotgun (WGS) entry which is preliminary data.</text>
</comment>
<accession>A0AAE3W757</accession>
<keyword evidence="10" id="KW-0255">Endonuclease</keyword>
<keyword evidence="6" id="KW-0378">Hydrolase</keyword>
<feature type="domain" description="Endonuclease/exonuclease/phosphatase" evidence="9">
    <location>
        <begin position="45"/>
        <end position="307"/>
    </location>
</feature>
<keyword evidence="4" id="KW-0479">Metal-binding</keyword>
<organism evidence="10 11">
    <name type="scientific">Catenuloplanes indicus</name>
    <dbReference type="NCBI Taxonomy" id="137267"/>
    <lineage>
        <taxon>Bacteria</taxon>
        <taxon>Bacillati</taxon>
        <taxon>Actinomycetota</taxon>
        <taxon>Actinomycetes</taxon>
        <taxon>Micromonosporales</taxon>
        <taxon>Micromonosporaceae</taxon>
        <taxon>Catenuloplanes</taxon>
    </lineage>
</organism>
<dbReference type="InterPro" id="IPR005135">
    <property type="entry name" value="Endo/exonuclease/phosphatase"/>
</dbReference>
<evidence type="ECO:0000256" key="7">
    <source>
        <dbReference type="ARBA" id="ARBA00022842"/>
    </source>
</evidence>
<evidence type="ECO:0000259" key="9">
    <source>
        <dbReference type="Pfam" id="PF03372"/>
    </source>
</evidence>
<name>A0AAE3W757_9ACTN</name>
<evidence type="ECO:0000256" key="1">
    <source>
        <dbReference type="ARBA" id="ARBA00001936"/>
    </source>
</evidence>
<dbReference type="Gene3D" id="3.60.10.10">
    <property type="entry name" value="Endonuclease/exonuclease/phosphatase"/>
    <property type="match status" value="1"/>
</dbReference>
<evidence type="ECO:0000313" key="10">
    <source>
        <dbReference type="EMBL" id="MDQ0370527.1"/>
    </source>
</evidence>
<protein>
    <submittedName>
        <fullName evidence="10">Endonuclease/exonuclease/phosphatase (EEP) superfamily protein YafD</fullName>
    </submittedName>
</protein>
<proteinExistence type="predicted"/>
<dbReference type="AlphaFoldDB" id="A0AAE3W757"/>
<keyword evidence="8" id="KW-0234">DNA repair</keyword>
<dbReference type="PANTHER" id="PTHR15822">
    <property type="entry name" value="TRAF AND TNF RECEPTOR-ASSOCIATED PROTEIN"/>
    <property type="match status" value="1"/>
</dbReference>
<dbReference type="Proteomes" id="UP001240236">
    <property type="component" value="Unassembled WGS sequence"/>
</dbReference>
<dbReference type="GO" id="GO:0004519">
    <property type="term" value="F:endonuclease activity"/>
    <property type="evidence" value="ECO:0007669"/>
    <property type="project" value="UniProtKB-KW"/>
</dbReference>
<dbReference type="GO" id="GO:0005737">
    <property type="term" value="C:cytoplasm"/>
    <property type="evidence" value="ECO:0007669"/>
    <property type="project" value="TreeGrafter"/>
</dbReference>
<evidence type="ECO:0000256" key="8">
    <source>
        <dbReference type="ARBA" id="ARBA00023204"/>
    </source>
</evidence>
<dbReference type="PANTHER" id="PTHR15822:SF4">
    <property type="entry name" value="TYROSYL-DNA PHOSPHODIESTERASE 2"/>
    <property type="match status" value="1"/>
</dbReference>
<evidence type="ECO:0000256" key="4">
    <source>
        <dbReference type="ARBA" id="ARBA00022723"/>
    </source>
</evidence>
<evidence type="ECO:0000256" key="5">
    <source>
        <dbReference type="ARBA" id="ARBA00022763"/>
    </source>
</evidence>
<keyword evidence="3" id="KW-0540">Nuclease</keyword>
<dbReference type="EMBL" id="JAUSUZ010000001">
    <property type="protein sequence ID" value="MDQ0370527.1"/>
    <property type="molecule type" value="Genomic_DNA"/>
</dbReference>
<keyword evidence="5" id="KW-0227">DNA damage</keyword>
<dbReference type="GO" id="GO:0046872">
    <property type="term" value="F:metal ion binding"/>
    <property type="evidence" value="ECO:0007669"/>
    <property type="project" value="UniProtKB-KW"/>
</dbReference>